<dbReference type="NCBIfam" id="TIGR00446">
    <property type="entry name" value="nop2p"/>
    <property type="match status" value="1"/>
</dbReference>
<feature type="compositionally biased region" description="Basic and acidic residues" evidence="10">
    <location>
        <begin position="209"/>
        <end position="222"/>
    </location>
</feature>
<keyword evidence="3" id="KW-0690">Ribosome biogenesis</keyword>
<dbReference type="AlphaFoldDB" id="A0A9P0F7C4"/>
<feature type="binding site" evidence="9">
    <location>
        <begin position="399"/>
        <end position="405"/>
    </location>
    <ligand>
        <name>S-adenosyl-L-methionine</name>
        <dbReference type="ChEBI" id="CHEBI:59789"/>
    </ligand>
</feature>
<sequence>MGRKAKFAEEKVKKGPGKKTKKQKDPSFPSAIATTDDEEPKKLSHRQKLRLRRRLLRREARKQFLKELKTKKKEKIEAQKRMMNGLKRDTKTDDSETGSKMKGFHDDNSSWLKPKKKKLLPDEDNEDDEDEEMDVDSQEENGSEVDDSEMEDSDDDGVKKDSGFSTDSDDASDDSSDDQDDSNADEDDDDDLLPFEKAAKKTKKKHAKEAKLAAEEEKEMNADHSSEVFQFPSEEELQQQLPIPEVEQRIRDNLMVLTNFKKFREEGRSRTDYMNLLLRDLCNYFSYNEFMMKKILNLFSLHEVMNFLEASETPRPLTIRTNSLKTSRRDLAQALIGRGANVDPIGKWSKVGLVVFSSQVPIGATPEYLAGHYMIQGAASMLPVMALAPKENERILDMCAAPGGKASHIGAIMKNTGALFANDVNKDRAKAVAANFHRLGITNGVISTLDGRKYPSIMKGFDRVLVDAPCSGSGVASKDPSVKSSKDHSDIQRCFNLQQDLLLAAIDCTNAKSPTGGYIIYSTCSILPEENELVIQKILAKRHVKLVETGLDFGNEGFTKFLAHRFHPSMKLARRFYPHTHNMDGFFVAKLKKISDKIPTTDVEEMDEDEERWFMNENPDYILP</sequence>
<dbReference type="InterPro" id="IPR018314">
    <property type="entry name" value="RsmB/NOL1/NOP2-like_CS"/>
</dbReference>
<dbReference type="PRINTS" id="PR02012">
    <property type="entry name" value="RCMTNOP2"/>
</dbReference>
<reference evidence="12" key="1">
    <citation type="submission" date="2021-12" db="EMBL/GenBank/DDBJ databases">
        <authorList>
            <person name="King R."/>
        </authorList>
    </citation>
    <scope>NUCLEOTIDE SEQUENCE</scope>
</reference>
<dbReference type="InterPro" id="IPR023267">
    <property type="entry name" value="RCMT"/>
</dbReference>
<dbReference type="SUPFAM" id="SSF53335">
    <property type="entry name" value="S-adenosyl-L-methionine-dependent methyltransferases"/>
    <property type="match status" value="1"/>
</dbReference>
<evidence type="ECO:0000313" key="13">
    <source>
        <dbReference type="Proteomes" id="UP001152759"/>
    </source>
</evidence>
<dbReference type="EMBL" id="OU963866">
    <property type="protein sequence ID" value="CAH0390954.1"/>
    <property type="molecule type" value="Genomic_DNA"/>
</dbReference>
<feature type="binding site" evidence="9">
    <location>
        <position position="423"/>
    </location>
    <ligand>
        <name>S-adenosyl-L-methionine</name>
        <dbReference type="ChEBI" id="CHEBI:59789"/>
    </ligand>
</feature>
<dbReference type="PANTHER" id="PTHR22807:SF30">
    <property type="entry name" value="28S RRNA (CYTOSINE(4447)-C(5))-METHYLTRANSFERASE-RELATED"/>
    <property type="match status" value="1"/>
</dbReference>
<evidence type="ECO:0000256" key="1">
    <source>
        <dbReference type="ARBA" id="ARBA00004604"/>
    </source>
</evidence>
<evidence type="ECO:0000256" key="8">
    <source>
        <dbReference type="ARBA" id="ARBA00023242"/>
    </source>
</evidence>
<evidence type="ECO:0000256" key="5">
    <source>
        <dbReference type="ARBA" id="ARBA00022679"/>
    </source>
</evidence>
<evidence type="ECO:0000313" key="12">
    <source>
        <dbReference type="EMBL" id="CAH0390954.1"/>
    </source>
</evidence>
<feature type="compositionally biased region" description="Basic residues" evidence="10">
    <location>
        <begin position="43"/>
        <end position="56"/>
    </location>
</feature>
<evidence type="ECO:0000256" key="9">
    <source>
        <dbReference type="PROSITE-ProRule" id="PRU01023"/>
    </source>
</evidence>
<dbReference type="Proteomes" id="UP001152759">
    <property type="component" value="Chromosome 5"/>
</dbReference>
<feature type="binding site" evidence="9">
    <location>
        <position position="450"/>
    </location>
    <ligand>
        <name>S-adenosyl-L-methionine</name>
        <dbReference type="ChEBI" id="CHEBI:59789"/>
    </ligand>
</feature>
<dbReference type="Gene3D" id="3.30.70.1170">
    <property type="entry name" value="Sun protein, domain 3"/>
    <property type="match status" value="1"/>
</dbReference>
<evidence type="ECO:0000256" key="3">
    <source>
        <dbReference type="ARBA" id="ARBA00022517"/>
    </source>
</evidence>
<keyword evidence="8" id="KW-0539">Nucleus</keyword>
<evidence type="ECO:0000256" key="4">
    <source>
        <dbReference type="ARBA" id="ARBA00022603"/>
    </source>
</evidence>
<evidence type="ECO:0000259" key="11">
    <source>
        <dbReference type="PROSITE" id="PS51686"/>
    </source>
</evidence>
<evidence type="ECO:0000256" key="2">
    <source>
        <dbReference type="ARBA" id="ARBA00007494"/>
    </source>
</evidence>
<dbReference type="InterPro" id="IPR011023">
    <property type="entry name" value="Nop2p"/>
</dbReference>
<dbReference type="PROSITE" id="PS01153">
    <property type="entry name" value="NOL1_NOP2_SUN"/>
    <property type="match status" value="1"/>
</dbReference>
<dbReference type="KEGG" id="btab:109032008"/>
<dbReference type="GO" id="GO:0005730">
    <property type="term" value="C:nucleolus"/>
    <property type="evidence" value="ECO:0007669"/>
    <property type="project" value="UniProtKB-SubCell"/>
</dbReference>
<feature type="compositionally biased region" description="Acidic residues" evidence="10">
    <location>
        <begin position="167"/>
        <end position="193"/>
    </location>
</feature>
<dbReference type="PROSITE" id="PS51686">
    <property type="entry name" value="SAM_MT_RSMB_NOP"/>
    <property type="match status" value="1"/>
</dbReference>
<evidence type="ECO:0000256" key="6">
    <source>
        <dbReference type="ARBA" id="ARBA00022691"/>
    </source>
</evidence>
<feature type="region of interest" description="Disordered" evidence="10">
    <location>
        <begin position="1"/>
        <end position="222"/>
    </location>
</feature>
<feature type="binding site" evidence="9">
    <location>
        <position position="467"/>
    </location>
    <ligand>
        <name>S-adenosyl-L-methionine</name>
        <dbReference type="ChEBI" id="CHEBI:59789"/>
    </ligand>
</feature>
<proteinExistence type="inferred from homology"/>
<feature type="active site" description="Nucleophile" evidence="9">
    <location>
        <position position="524"/>
    </location>
</feature>
<dbReference type="Gene3D" id="3.40.50.150">
    <property type="entry name" value="Vaccinia Virus protein VP39"/>
    <property type="match status" value="1"/>
</dbReference>
<feature type="compositionally biased region" description="Basic and acidic residues" evidence="10">
    <location>
        <begin position="57"/>
        <end position="108"/>
    </location>
</feature>
<organism evidence="12 13">
    <name type="scientific">Bemisia tabaci</name>
    <name type="common">Sweetpotato whitefly</name>
    <name type="synonym">Aleurodes tabaci</name>
    <dbReference type="NCBI Taxonomy" id="7038"/>
    <lineage>
        <taxon>Eukaryota</taxon>
        <taxon>Metazoa</taxon>
        <taxon>Ecdysozoa</taxon>
        <taxon>Arthropoda</taxon>
        <taxon>Hexapoda</taxon>
        <taxon>Insecta</taxon>
        <taxon>Pterygota</taxon>
        <taxon>Neoptera</taxon>
        <taxon>Paraneoptera</taxon>
        <taxon>Hemiptera</taxon>
        <taxon>Sternorrhyncha</taxon>
        <taxon>Aleyrodoidea</taxon>
        <taxon>Aleyrodidae</taxon>
        <taxon>Aleyrodinae</taxon>
        <taxon>Bemisia</taxon>
    </lineage>
</organism>
<dbReference type="GO" id="GO:0009383">
    <property type="term" value="F:rRNA (cytosine-C5-)-methyltransferase activity"/>
    <property type="evidence" value="ECO:0007669"/>
    <property type="project" value="TreeGrafter"/>
</dbReference>
<dbReference type="FunFam" id="3.30.70.1170:FF:000001">
    <property type="entry name" value="Ribosomal RNA methyltransferase Nop2"/>
    <property type="match status" value="1"/>
</dbReference>
<dbReference type="GO" id="GO:0003723">
    <property type="term" value="F:RNA binding"/>
    <property type="evidence" value="ECO:0007669"/>
    <property type="project" value="UniProtKB-UniRule"/>
</dbReference>
<evidence type="ECO:0000256" key="7">
    <source>
        <dbReference type="ARBA" id="ARBA00022884"/>
    </source>
</evidence>
<name>A0A9P0F7C4_BEMTA</name>
<accession>A0A9P0F7C4</accession>
<comment type="similarity">
    <text evidence="2 9">Belongs to the class I-like SAM-binding methyltransferase superfamily. RsmB/NOP family.</text>
</comment>
<dbReference type="InterPro" id="IPR029063">
    <property type="entry name" value="SAM-dependent_MTases_sf"/>
</dbReference>
<feature type="compositionally biased region" description="Acidic residues" evidence="10">
    <location>
        <begin position="122"/>
        <end position="155"/>
    </location>
</feature>
<dbReference type="InterPro" id="IPR023273">
    <property type="entry name" value="RCMT_NOP2"/>
</dbReference>
<gene>
    <name evidence="12" type="ORF">BEMITA_LOCUS9623</name>
</gene>
<dbReference type="PRINTS" id="PR02008">
    <property type="entry name" value="RCMTFAMILY"/>
</dbReference>
<keyword evidence="6 9" id="KW-0949">S-adenosyl-L-methionine</keyword>
<dbReference type="GO" id="GO:0000470">
    <property type="term" value="P:maturation of LSU-rRNA"/>
    <property type="evidence" value="ECO:0007669"/>
    <property type="project" value="TreeGrafter"/>
</dbReference>
<evidence type="ECO:0000256" key="10">
    <source>
        <dbReference type="SAM" id="MobiDB-lite"/>
    </source>
</evidence>
<feature type="domain" description="SAM-dependent MTase RsmB/NOP-type" evidence="11">
    <location>
        <begin position="307"/>
        <end position="594"/>
    </location>
</feature>
<protein>
    <recommendedName>
        <fullName evidence="11">SAM-dependent MTase RsmB/NOP-type domain-containing protein</fullName>
    </recommendedName>
</protein>
<dbReference type="Pfam" id="PF01189">
    <property type="entry name" value="Methyltr_RsmB-F"/>
    <property type="match status" value="1"/>
</dbReference>
<keyword evidence="5 9" id="KW-0808">Transferase</keyword>
<dbReference type="PANTHER" id="PTHR22807">
    <property type="entry name" value="NOP2 YEAST -RELATED NOL1/NOP2/FMU SUN DOMAIN-CONTAINING"/>
    <property type="match status" value="1"/>
</dbReference>
<keyword evidence="7 9" id="KW-0694">RNA-binding</keyword>
<dbReference type="InterPro" id="IPR001678">
    <property type="entry name" value="MeTrfase_RsmB-F_NOP2_dom"/>
</dbReference>
<keyword evidence="13" id="KW-1185">Reference proteome</keyword>
<keyword evidence="4 9" id="KW-0489">Methyltransferase</keyword>
<dbReference type="GO" id="GO:0070475">
    <property type="term" value="P:rRNA base methylation"/>
    <property type="evidence" value="ECO:0007669"/>
    <property type="project" value="TreeGrafter"/>
</dbReference>
<comment type="subcellular location">
    <subcellularLocation>
        <location evidence="1">Nucleus</location>
        <location evidence="1">Nucleolus</location>
    </subcellularLocation>
</comment>
<dbReference type="InterPro" id="IPR049560">
    <property type="entry name" value="MeTrfase_RsmB-F_NOP2_cat"/>
</dbReference>
<feature type="compositionally biased region" description="Basic and acidic residues" evidence="10">
    <location>
        <begin position="1"/>
        <end position="13"/>
    </location>
</feature>